<dbReference type="CDD" id="cd05379">
    <property type="entry name" value="CAP_bacterial"/>
    <property type="match status" value="1"/>
</dbReference>
<dbReference type="InterPro" id="IPR014044">
    <property type="entry name" value="CAP_dom"/>
</dbReference>
<comment type="caution">
    <text evidence="3">The sequence shown here is derived from an EMBL/GenBank/DDBJ whole genome shotgun (WGS) entry which is preliminary data.</text>
</comment>
<accession>A0A2V4NGN7</accession>
<dbReference type="PANTHER" id="PTHR31157">
    <property type="entry name" value="SCP DOMAIN-CONTAINING PROTEIN"/>
    <property type="match status" value="1"/>
</dbReference>
<feature type="region of interest" description="Disordered" evidence="1">
    <location>
        <begin position="1"/>
        <end position="41"/>
    </location>
</feature>
<sequence>VDAVAGGLPSVPPAALPSTAAPSSAAPSPVHSSPAPAKRDTPWAQQVLDLVNSQRAQHGCSAVTANAKLQQAAQNQSDDMAARNFFDHTNPDGAGPQQRIEAAGYQWSSWGENIARGQGDPGSVMESWMNSPGHRANILNCSFKELGVGIHQGPGGPWWTQDFGSPS</sequence>
<dbReference type="InterPro" id="IPR035940">
    <property type="entry name" value="CAP_sf"/>
</dbReference>
<dbReference type="RefSeq" id="WP_146259319.1">
    <property type="nucleotide sequence ID" value="NZ_PYBW01000232.1"/>
</dbReference>
<protein>
    <submittedName>
        <fullName evidence="3">RNA polymerase</fullName>
    </submittedName>
</protein>
<gene>
    <name evidence="3" type="ORF">C7C46_32960</name>
</gene>
<evidence type="ECO:0000313" key="4">
    <source>
        <dbReference type="Proteomes" id="UP000248039"/>
    </source>
</evidence>
<dbReference type="AlphaFoldDB" id="A0A2V4NGN7"/>
<keyword evidence="4" id="KW-1185">Reference proteome</keyword>
<dbReference type="PANTHER" id="PTHR31157:SF1">
    <property type="entry name" value="SCP DOMAIN-CONTAINING PROTEIN"/>
    <property type="match status" value="1"/>
</dbReference>
<evidence type="ECO:0000256" key="1">
    <source>
        <dbReference type="SAM" id="MobiDB-lite"/>
    </source>
</evidence>
<name>A0A2V4NGN7_9ACTN</name>
<feature type="non-terminal residue" evidence="3">
    <location>
        <position position="1"/>
    </location>
</feature>
<feature type="compositionally biased region" description="Low complexity" evidence="1">
    <location>
        <begin position="16"/>
        <end position="36"/>
    </location>
</feature>
<dbReference type="OrthoDB" id="68195at2"/>
<evidence type="ECO:0000259" key="2">
    <source>
        <dbReference type="Pfam" id="PF00188"/>
    </source>
</evidence>
<dbReference type="Gene3D" id="3.40.33.10">
    <property type="entry name" value="CAP"/>
    <property type="match status" value="1"/>
</dbReference>
<organism evidence="3 4">
    <name type="scientific">Streptomyces tateyamensis</name>
    <dbReference type="NCBI Taxonomy" id="565073"/>
    <lineage>
        <taxon>Bacteria</taxon>
        <taxon>Bacillati</taxon>
        <taxon>Actinomycetota</taxon>
        <taxon>Actinomycetes</taxon>
        <taxon>Kitasatosporales</taxon>
        <taxon>Streptomycetaceae</taxon>
        <taxon>Streptomyces</taxon>
    </lineage>
</organism>
<feature type="domain" description="SCP" evidence="2">
    <location>
        <begin position="48"/>
        <end position="163"/>
    </location>
</feature>
<dbReference type="SUPFAM" id="SSF55797">
    <property type="entry name" value="PR-1-like"/>
    <property type="match status" value="1"/>
</dbReference>
<dbReference type="EMBL" id="PYBW01000232">
    <property type="protein sequence ID" value="PYC64336.1"/>
    <property type="molecule type" value="Genomic_DNA"/>
</dbReference>
<dbReference type="Pfam" id="PF00188">
    <property type="entry name" value="CAP"/>
    <property type="match status" value="1"/>
</dbReference>
<proteinExistence type="predicted"/>
<evidence type="ECO:0000313" key="3">
    <source>
        <dbReference type="EMBL" id="PYC64336.1"/>
    </source>
</evidence>
<reference evidence="3 4" key="1">
    <citation type="submission" date="2018-03" db="EMBL/GenBank/DDBJ databases">
        <title>Bioinformatic expansion and discovery of thiopeptide antibiotics.</title>
        <authorList>
            <person name="Schwalen C.J."/>
            <person name="Hudson G.A."/>
            <person name="Mitchell D.A."/>
        </authorList>
    </citation>
    <scope>NUCLEOTIDE SEQUENCE [LARGE SCALE GENOMIC DNA]</scope>
    <source>
        <strain evidence="3 4">ATCC 21389</strain>
    </source>
</reference>
<dbReference type="Proteomes" id="UP000248039">
    <property type="component" value="Unassembled WGS sequence"/>
</dbReference>